<keyword evidence="1" id="KW-0812">Transmembrane</keyword>
<dbReference type="PANTHER" id="PTHR35337:SF1">
    <property type="entry name" value="SLR1478 PROTEIN"/>
    <property type="match status" value="1"/>
</dbReference>
<keyword evidence="1" id="KW-1133">Transmembrane helix</keyword>
<feature type="transmembrane region" description="Helical" evidence="1">
    <location>
        <begin position="229"/>
        <end position="247"/>
    </location>
</feature>
<dbReference type="RefSeq" id="WP_190948986.1">
    <property type="nucleotide sequence ID" value="NZ_JACJTC010000005.1"/>
</dbReference>
<sequence length="326" mass="36247">MNIQRWIARREPNWQRLDALLKQVEKKGLKSLRAAEIRELASLYRSVAADLARARTQEISNTLIQSLQSLTTRGYTQIYQGSRRQEWQAVLEFYRWGLPSVVQKTFAYIAAATALFLLGGIVAWWYSWQNPSFMSLIVPENLISKVRDEHKLWMGSIVGIEPLASSGITINNLAVSFGAVAGGITAGIYTAYLMVFNGLLIGAVGTLVGQNNLAYPFWAFVFPHGSLELPAIFFAGGAGFLLAKAILFPGKYRRPDALKFYGSQAVQLVFGIVPMLMLAGAIEGFFSPNPNVPDPIKYLAGMGLFVLLVMYCSRNKNINENKYFTK</sequence>
<dbReference type="InterPro" id="IPR002798">
    <property type="entry name" value="SpoIIM-like"/>
</dbReference>
<dbReference type="Proteomes" id="UP000606396">
    <property type="component" value="Unassembled WGS sequence"/>
</dbReference>
<feature type="transmembrane region" description="Helical" evidence="1">
    <location>
        <begin position="298"/>
        <end position="314"/>
    </location>
</feature>
<evidence type="ECO:0000313" key="2">
    <source>
        <dbReference type="EMBL" id="MBD2611189.1"/>
    </source>
</evidence>
<feature type="transmembrane region" description="Helical" evidence="1">
    <location>
        <begin position="186"/>
        <end position="209"/>
    </location>
</feature>
<accession>A0ABR8H6L9</accession>
<feature type="transmembrane region" description="Helical" evidence="1">
    <location>
        <begin position="105"/>
        <end position="126"/>
    </location>
</feature>
<name>A0ABR8H6L9_NOSPU</name>
<feature type="transmembrane region" description="Helical" evidence="1">
    <location>
        <begin position="152"/>
        <end position="174"/>
    </location>
</feature>
<organism evidence="2 3">
    <name type="scientific">Nostoc punctiforme FACHB-252</name>
    <dbReference type="NCBI Taxonomy" id="1357509"/>
    <lineage>
        <taxon>Bacteria</taxon>
        <taxon>Bacillati</taxon>
        <taxon>Cyanobacteriota</taxon>
        <taxon>Cyanophyceae</taxon>
        <taxon>Nostocales</taxon>
        <taxon>Nostocaceae</taxon>
        <taxon>Nostoc</taxon>
    </lineage>
</organism>
<evidence type="ECO:0000313" key="3">
    <source>
        <dbReference type="Proteomes" id="UP000606396"/>
    </source>
</evidence>
<evidence type="ECO:0000256" key="1">
    <source>
        <dbReference type="SAM" id="Phobius"/>
    </source>
</evidence>
<comment type="caution">
    <text evidence="2">The sequence shown here is derived from an EMBL/GenBank/DDBJ whole genome shotgun (WGS) entry which is preliminary data.</text>
</comment>
<gene>
    <name evidence="2" type="ORF">H6G94_07870</name>
</gene>
<proteinExistence type="predicted"/>
<feature type="transmembrane region" description="Helical" evidence="1">
    <location>
        <begin position="268"/>
        <end position="286"/>
    </location>
</feature>
<dbReference type="PANTHER" id="PTHR35337">
    <property type="entry name" value="SLR1478 PROTEIN"/>
    <property type="match status" value="1"/>
</dbReference>
<reference evidence="2 3" key="1">
    <citation type="journal article" date="2020" name="ISME J.">
        <title>Comparative genomics reveals insights into cyanobacterial evolution and habitat adaptation.</title>
        <authorList>
            <person name="Chen M.Y."/>
            <person name="Teng W.K."/>
            <person name="Zhao L."/>
            <person name="Hu C.X."/>
            <person name="Zhou Y.K."/>
            <person name="Han B.P."/>
            <person name="Song L.R."/>
            <person name="Shu W.S."/>
        </authorList>
    </citation>
    <scope>NUCLEOTIDE SEQUENCE [LARGE SCALE GENOMIC DNA]</scope>
    <source>
        <strain evidence="2 3">FACHB-252</strain>
    </source>
</reference>
<keyword evidence="3" id="KW-1185">Reference proteome</keyword>
<keyword evidence="1" id="KW-0472">Membrane</keyword>
<dbReference type="Pfam" id="PF01944">
    <property type="entry name" value="SpoIIM"/>
    <property type="match status" value="1"/>
</dbReference>
<protein>
    <submittedName>
        <fullName evidence="2">Stage II sporulation protein M</fullName>
    </submittedName>
</protein>
<dbReference type="EMBL" id="JACJTC010000005">
    <property type="protein sequence ID" value="MBD2611189.1"/>
    <property type="molecule type" value="Genomic_DNA"/>
</dbReference>